<keyword evidence="2" id="KW-0813">Transport</keyword>
<keyword evidence="6 7" id="KW-0472">Membrane</keyword>
<keyword evidence="3" id="KW-1003">Cell membrane</keyword>
<dbReference type="SUPFAM" id="SSF160964">
    <property type="entry name" value="MalF N-terminal region-like"/>
    <property type="match status" value="1"/>
</dbReference>
<name>X1V5N4_9ZZZZ</name>
<feature type="transmembrane region" description="Helical" evidence="7">
    <location>
        <begin position="110"/>
        <end position="132"/>
    </location>
</feature>
<keyword evidence="5 7" id="KW-1133">Transmembrane helix</keyword>
<dbReference type="PANTHER" id="PTHR30193:SF1">
    <property type="entry name" value="ABC TRANSPORTER PERMEASE PROTEIN YESP-RELATED"/>
    <property type="match status" value="1"/>
</dbReference>
<evidence type="ECO:0000256" key="3">
    <source>
        <dbReference type="ARBA" id="ARBA00022475"/>
    </source>
</evidence>
<keyword evidence="4 7" id="KW-0812">Transmembrane</keyword>
<organism evidence="8">
    <name type="scientific">marine sediment metagenome</name>
    <dbReference type="NCBI Taxonomy" id="412755"/>
    <lineage>
        <taxon>unclassified sequences</taxon>
        <taxon>metagenomes</taxon>
        <taxon>ecological metagenomes</taxon>
    </lineage>
</organism>
<dbReference type="InterPro" id="IPR035906">
    <property type="entry name" value="MetI-like_sf"/>
</dbReference>
<dbReference type="GO" id="GO:0005886">
    <property type="term" value="C:plasma membrane"/>
    <property type="evidence" value="ECO:0007669"/>
    <property type="project" value="UniProtKB-SubCell"/>
</dbReference>
<evidence type="ECO:0008006" key="9">
    <source>
        <dbReference type="Google" id="ProtNLM"/>
    </source>
</evidence>
<dbReference type="AlphaFoldDB" id="X1V5N4"/>
<dbReference type="InterPro" id="IPR051393">
    <property type="entry name" value="ABC_transporter_permease"/>
</dbReference>
<evidence type="ECO:0000256" key="2">
    <source>
        <dbReference type="ARBA" id="ARBA00022448"/>
    </source>
</evidence>
<reference evidence="8" key="1">
    <citation type="journal article" date="2014" name="Front. Microbiol.">
        <title>High frequency of phylogenetically diverse reductive dehalogenase-homologous genes in deep subseafloor sedimentary metagenomes.</title>
        <authorList>
            <person name="Kawai M."/>
            <person name="Futagami T."/>
            <person name="Toyoda A."/>
            <person name="Takaki Y."/>
            <person name="Nishi S."/>
            <person name="Hori S."/>
            <person name="Arai W."/>
            <person name="Tsubouchi T."/>
            <person name="Morono Y."/>
            <person name="Uchiyama I."/>
            <person name="Ito T."/>
            <person name="Fujiyama A."/>
            <person name="Inagaki F."/>
            <person name="Takami H."/>
        </authorList>
    </citation>
    <scope>NUCLEOTIDE SEQUENCE</scope>
    <source>
        <strain evidence="8">Expedition CK06-06</strain>
    </source>
</reference>
<evidence type="ECO:0000256" key="1">
    <source>
        <dbReference type="ARBA" id="ARBA00004651"/>
    </source>
</evidence>
<dbReference type="Gene3D" id="1.10.3720.10">
    <property type="entry name" value="MetI-like"/>
    <property type="match status" value="1"/>
</dbReference>
<feature type="transmembrane region" description="Helical" evidence="7">
    <location>
        <begin position="160"/>
        <end position="183"/>
    </location>
</feature>
<feature type="transmembrane region" description="Helical" evidence="7">
    <location>
        <begin position="12"/>
        <end position="40"/>
    </location>
</feature>
<evidence type="ECO:0000256" key="6">
    <source>
        <dbReference type="ARBA" id="ARBA00023136"/>
    </source>
</evidence>
<evidence type="ECO:0000256" key="7">
    <source>
        <dbReference type="SAM" id="Phobius"/>
    </source>
</evidence>
<feature type="transmembrane region" description="Helical" evidence="7">
    <location>
        <begin position="73"/>
        <end position="98"/>
    </location>
</feature>
<gene>
    <name evidence="8" type="ORF">S12H4_45678</name>
</gene>
<evidence type="ECO:0000256" key="5">
    <source>
        <dbReference type="ARBA" id="ARBA00022989"/>
    </source>
</evidence>
<protein>
    <recommendedName>
        <fullName evidence="9">ABC transmembrane type-1 domain-containing protein</fullName>
    </recommendedName>
</protein>
<feature type="non-terminal residue" evidence="8">
    <location>
        <position position="188"/>
    </location>
</feature>
<evidence type="ECO:0000313" key="8">
    <source>
        <dbReference type="EMBL" id="GAJ11082.1"/>
    </source>
</evidence>
<dbReference type="PANTHER" id="PTHR30193">
    <property type="entry name" value="ABC TRANSPORTER PERMEASE PROTEIN"/>
    <property type="match status" value="1"/>
</dbReference>
<comment type="caution">
    <text evidence="8">The sequence shown here is derived from an EMBL/GenBank/DDBJ whole genome shotgun (WGS) entry which is preliminary data.</text>
</comment>
<sequence>MGSRKRYDIKNTVAGYLFISPWLIGFLCFMVIPIFVSLYISFTKYDLISSPVWVGLKNFHRLFLLDPRYRKSLGITFLYVVTAVPLRLVFALFIAMILCQKHRLIGFYRLIYYLPSIIGGSVAIALVWRMFFGSGGPISLIMKSLGIKGTVSLIGNPKTALATIIALYIWQFGSSMLIFLAGLKNIPE</sequence>
<comment type="subcellular location">
    <subcellularLocation>
        <location evidence="1">Cell membrane</location>
        <topology evidence="1">Multi-pass membrane protein</topology>
    </subcellularLocation>
</comment>
<dbReference type="SUPFAM" id="SSF161098">
    <property type="entry name" value="MetI-like"/>
    <property type="match status" value="1"/>
</dbReference>
<dbReference type="EMBL" id="BARW01028270">
    <property type="protein sequence ID" value="GAJ11082.1"/>
    <property type="molecule type" value="Genomic_DNA"/>
</dbReference>
<evidence type="ECO:0000256" key="4">
    <source>
        <dbReference type="ARBA" id="ARBA00022692"/>
    </source>
</evidence>
<proteinExistence type="predicted"/>
<accession>X1V5N4</accession>